<sequence length="37" mass="4479">MTNDAWKPLPPETFDIPVHEIRRGYRSDVYFWRSKVA</sequence>
<organism evidence="1">
    <name type="scientific">marine sediment metagenome</name>
    <dbReference type="NCBI Taxonomy" id="412755"/>
    <lineage>
        <taxon>unclassified sequences</taxon>
        <taxon>metagenomes</taxon>
        <taxon>ecological metagenomes</taxon>
    </lineage>
</organism>
<feature type="non-terminal residue" evidence="1">
    <location>
        <position position="37"/>
    </location>
</feature>
<gene>
    <name evidence="1" type="ORF">S01H1_19715</name>
</gene>
<evidence type="ECO:0000313" key="1">
    <source>
        <dbReference type="EMBL" id="GAF96290.1"/>
    </source>
</evidence>
<comment type="caution">
    <text evidence="1">The sequence shown here is derived from an EMBL/GenBank/DDBJ whole genome shotgun (WGS) entry which is preliminary data.</text>
</comment>
<reference evidence="1" key="1">
    <citation type="journal article" date="2014" name="Front. Microbiol.">
        <title>High frequency of phylogenetically diverse reductive dehalogenase-homologous genes in deep subseafloor sedimentary metagenomes.</title>
        <authorList>
            <person name="Kawai M."/>
            <person name="Futagami T."/>
            <person name="Toyoda A."/>
            <person name="Takaki Y."/>
            <person name="Nishi S."/>
            <person name="Hori S."/>
            <person name="Arai W."/>
            <person name="Tsubouchi T."/>
            <person name="Morono Y."/>
            <person name="Uchiyama I."/>
            <person name="Ito T."/>
            <person name="Fujiyama A."/>
            <person name="Inagaki F."/>
            <person name="Takami H."/>
        </authorList>
    </citation>
    <scope>NUCLEOTIDE SEQUENCE</scope>
    <source>
        <strain evidence="1">Expedition CK06-06</strain>
    </source>
</reference>
<name>X0V6L8_9ZZZZ</name>
<dbReference type="AlphaFoldDB" id="X0V6L8"/>
<dbReference type="EMBL" id="BARS01010687">
    <property type="protein sequence ID" value="GAF96290.1"/>
    <property type="molecule type" value="Genomic_DNA"/>
</dbReference>
<protein>
    <submittedName>
        <fullName evidence="1">Uncharacterized protein</fullName>
    </submittedName>
</protein>
<proteinExistence type="predicted"/>
<accession>X0V6L8</accession>